<protein>
    <submittedName>
        <fullName evidence="1">Probable histone h2a.3</fullName>
    </submittedName>
</protein>
<dbReference type="EMBL" id="BMAC01000435">
    <property type="protein sequence ID" value="GFP96365.1"/>
    <property type="molecule type" value="Genomic_DNA"/>
</dbReference>
<dbReference type="Gene3D" id="1.10.20.10">
    <property type="entry name" value="Histone, subunit A"/>
    <property type="match status" value="1"/>
</dbReference>
<dbReference type="OrthoDB" id="9421954at2759"/>
<dbReference type="PRINTS" id="PR00620">
    <property type="entry name" value="HISTONEH2A"/>
</dbReference>
<dbReference type="GO" id="GO:0003677">
    <property type="term" value="F:DNA binding"/>
    <property type="evidence" value="ECO:0007669"/>
    <property type="project" value="InterPro"/>
</dbReference>
<dbReference type="GO" id="GO:0000786">
    <property type="term" value="C:nucleosome"/>
    <property type="evidence" value="ECO:0007669"/>
    <property type="project" value="InterPro"/>
</dbReference>
<evidence type="ECO:0000313" key="2">
    <source>
        <dbReference type="Proteomes" id="UP000653305"/>
    </source>
</evidence>
<dbReference type="Proteomes" id="UP000653305">
    <property type="component" value="Unassembled WGS sequence"/>
</dbReference>
<keyword evidence="2" id="KW-1185">Reference proteome</keyword>
<reference evidence="1" key="1">
    <citation type="submission" date="2020-07" db="EMBL/GenBank/DDBJ databases">
        <title>Ethylene signaling mediates host invasion by parasitic plants.</title>
        <authorList>
            <person name="Yoshida S."/>
        </authorList>
    </citation>
    <scope>NUCLEOTIDE SEQUENCE</scope>
    <source>
        <strain evidence="1">Okayama</strain>
    </source>
</reference>
<dbReference type="InterPro" id="IPR009072">
    <property type="entry name" value="Histone-fold"/>
</dbReference>
<sequence length="56" mass="6130">SKKSQLRSSKAGLQFPIGRITRFLKAGKYTELVGAGAPLYLSTVLEYLGAEVLVFR</sequence>
<organism evidence="1 2">
    <name type="scientific">Phtheirospermum japonicum</name>
    <dbReference type="NCBI Taxonomy" id="374723"/>
    <lineage>
        <taxon>Eukaryota</taxon>
        <taxon>Viridiplantae</taxon>
        <taxon>Streptophyta</taxon>
        <taxon>Embryophyta</taxon>
        <taxon>Tracheophyta</taxon>
        <taxon>Spermatophyta</taxon>
        <taxon>Magnoliopsida</taxon>
        <taxon>eudicotyledons</taxon>
        <taxon>Gunneridae</taxon>
        <taxon>Pentapetalae</taxon>
        <taxon>asterids</taxon>
        <taxon>lamiids</taxon>
        <taxon>Lamiales</taxon>
        <taxon>Orobanchaceae</taxon>
        <taxon>Orobanchaceae incertae sedis</taxon>
        <taxon>Phtheirospermum</taxon>
    </lineage>
</organism>
<feature type="non-terminal residue" evidence="1">
    <location>
        <position position="1"/>
    </location>
</feature>
<dbReference type="SUPFAM" id="SSF47113">
    <property type="entry name" value="Histone-fold"/>
    <property type="match status" value="1"/>
</dbReference>
<dbReference type="GO" id="GO:0046982">
    <property type="term" value="F:protein heterodimerization activity"/>
    <property type="evidence" value="ECO:0007669"/>
    <property type="project" value="InterPro"/>
</dbReference>
<dbReference type="InterPro" id="IPR002119">
    <property type="entry name" value="Histone_H2A"/>
</dbReference>
<accession>A0A830CMS3</accession>
<dbReference type="AlphaFoldDB" id="A0A830CMS3"/>
<proteinExistence type="predicted"/>
<dbReference type="PANTHER" id="PTHR23430">
    <property type="entry name" value="HISTONE H2A"/>
    <property type="match status" value="1"/>
</dbReference>
<gene>
    <name evidence="1" type="ORF">PHJA_001780600</name>
</gene>
<dbReference type="GO" id="GO:0030527">
    <property type="term" value="F:structural constituent of chromatin"/>
    <property type="evidence" value="ECO:0007669"/>
    <property type="project" value="InterPro"/>
</dbReference>
<name>A0A830CMS3_9LAMI</name>
<evidence type="ECO:0000313" key="1">
    <source>
        <dbReference type="EMBL" id="GFP96365.1"/>
    </source>
</evidence>
<comment type="caution">
    <text evidence="1">The sequence shown here is derived from an EMBL/GenBank/DDBJ whole genome shotgun (WGS) entry which is preliminary data.</text>
</comment>